<evidence type="ECO:0000259" key="2">
    <source>
        <dbReference type="PROSITE" id="PS50137"/>
    </source>
</evidence>
<dbReference type="EMBL" id="JAACJJ010000046">
    <property type="protein sequence ID" value="KAF5313939.1"/>
    <property type="molecule type" value="Genomic_DNA"/>
</dbReference>
<dbReference type="Proteomes" id="UP000567179">
    <property type="component" value="Unassembled WGS sequence"/>
</dbReference>
<name>A0A8H5AZJ0_9AGAR</name>
<sequence>MPNAGETSNRLQLNNLVQHLRLSYTREYTTSGLKHEEKHICKIFIKGKQYGHAMEGRTKESAFEAAAGTALTDLKAEYPSSS</sequence>
<dbReference type="SUPFAM" id="SSF54768">
    <property type="entry name" value="dsRNA-binding domain-like"/>
    <property type="match status" value="1"/>
</dbReference>
<keyword evidence="4" id="KW-1185">Reference proteome</keyword>
<reference evidence="3 4" key="1">
    <citation type="journal article" date="2020" name="ISME J.">
        <title>Uncovering the hidden diversity of litter-decomposition mechanisms in mushroom-forming fungi.</title>
        <authorList>
            <person name="Floudas D."/>
            <person name="Bentzer J."/>
            <person name="Ahren D."/>
            <person name="Johansson T."/>
            <person name="Persson P."/>
            <person name="Tunlid A."/>
        </authorList>
    </citation>
    <scope>NUCLEOTIDE SEQUENCE [LARGE SCALE GENOMIC DNA]</scope>
    <source>
        <strain evidence="3 4">CBS 101986</strain>
    </source>
</reference>
<protein>
    <recommendedName>
        <fullName evidence="2">DRBM domain-containing protein</fullName>
    </recommendedName>
</protein>
<accession>A0A8H5AZJ0</accession>
<dbReference type="GO" id="GO:0003723">
    <property type="term" value="F:RNA binding"/>
    <property type="evidence" value="ECO:0007669"/>
    <property type="project" value="UniProtKB-UniRule"/>
</dbReference>
<feature type="domain" description="DRBM" evidence="2">
    <location>
        <begin position="8"/>
        <end position="76"/>
    </location>
</feature>
<dbReference type="PROSITE" id="PS50137">
    <property type="entry name" value="DS_RBD"/>
    <property type="match status" value="1"/>
</dbReference>
<dbReference type="AlphaFoldDB" id="A0A8H5AZJ0"/>
<dbReference type="Gene3D" id="3.30.160.20">
    <property type="match status" value="1"/>
</dbReference>
<evidence type="ECO:0000256" key="1">
    <source>
        <dbReference type="PROSITE-ProRule" id="PRU00266"/>
    </source>
</evidence>
<evidence type="ECO:0000313" key="3">
    <source>
        <dbReference type="EMBL" id="KAF5313939.1"/>
    </source>
</evidence>
<gene>
    <name evidence="3" type="ORF">D9619_013105</name>
</gene>
<dbReference type="InterPro" id="IPR014720">
    <property type="entry name" value="dsRBD_dom"/>
</dbReference>
<keyword evidence="1" id="KW-0694">RNA-binding</keyword>
<evidence type="ECO:0000313" key="4">
    <source>
        <dbReference type="Proteomes" id="UP000567179"/>
    </source>
</evidence>
<organism evidence="3 4">
    <name type="scientific">Psilocybe cf. subviscida</name>
    <dbReference type="NCBI Taxonomy" id="2480587"/>
    <lineage>
        <taxon>Eukaryota</taxon>
        <taxon>Fungi</taxon>
        <taxon>Dikarya</taxon>
        <taxon>Basidiomycota</taxon>
        <taxon>Agaricomycotina</taxon>
        <taxon>Agaricomycetes</taxon>
        <taxon>Agaricomycetidae</taxon>
        <taxon>Agaricales</taxon>
        <taxon>Agaricineae</taxon>
        <taxon>Strophariaceae</taxon>
        <taxon>Psilocybe</taxon>
    </lineage>
</organism>
<proteinExistence type="predicted"/>
<comment type="caution">
    <text evidence="3">The sequence shown here is derived from an EMBL/GenBank/DDBJ whole genome shotgun (WGS) entry which is preliminary data.</text>
</comment>